<feature type="domain" description="Thioredoxin" evidence="1">
    <location>
        <begin position="10"/>
        <end position="140"/>
    </location>
</feature>
<evidence type="ECO:0000259" key="1">
    <source>
        <dbReference type="PROSITE" id="PS51352"/>
    </source>
</evidence>
<dbReference type="CDD" id="cd02947">
    <property type="entry name" value="TRX_family"/>
    <property type="match status" value="1"/>
</dbReference>
<dbReference type="EMBL" id="FOWC01000001">
    <property type="protein sequence ID" value="SFO27672.1"/>
    <property type="molecule type" value="Genomic_DNA"/>
</dbReference>
<gene>
    <name evidence="2" type="ORF">SAMN05421854_1011306</name>
</gene>
<dbReference type="AlphaFoldDB" id="A0A1I5FV96"/>
<reference evidence="2 3" key="1">
    <citation type="submission" date="2016-10" db="EMBL/GenBank/DDBJ databases">
        <authorList>
            <person name="de Groot N.N."/>
        </authorList>
    </citation>
    <scope>NUCLEOTIDE SEQUENCE [LARGE SCALE GENOMIC DNA]</scope>
    <source>
        <strain evidence="2 3">DSM 44637</strain>
    </source>
</reference>
<evidence type="ECO:0000313" key="3">
    <source>
        <dbReference type="Proteomes" id="UP000199137"/>
    </source>
</evidence>
<dbReference type="OrthoDB" id="1495530at2"/>
<keyword evidence="2" id="KW-0413">Isomerase</keyword>
<dbReference type="Proteomes" id="UP000199137">
    <property type="component" value="Unassembled WGS sequence"/>
</dbReference>
<dbReference type="Gene3D" id="3.40.30.10">
    <property type="entry name" value="Glutaredoxin"/>
    <property type="match status" value="1"/>
</dbReference>
<sequence length="144" mass="15111">MTGVWVLLATLVVATAAGLVLRARNGRIRAAKPAAAIRPLPAPVSAALDPRSAVTLVQISTTFCTPCRHTRAILSSLAEKTDGLHHVDLDVTERPEVAQALSVLSTPTTLALDPEGRELLRVGGVPKGPELLEALRPHLTAASH</sequence>
<protein>
    <submittedName>
        <fullName evidence="2">Thiol-disulfide isomerase or thioredoxin</fullName>
    </submittedName>
</protein>
<dbReference type="GO" id="GO:0016853">
    <property type="term" value="F:isomerase activity"/>
    <property type="evidence" value="ECO:0007669"/>
    <property type="project" value="UniProtKB-KW"/>
</dbReference>
<accession>A0A1I5FV96</accession>
<dbReference type="STRING" id="112413.SAMN05421854_1011306"/>
<name>A0A1I5FV96_9PSEU</name>
<proteinExistence type="predicted"/>
<dbReference type="SUPFAM" id="SSF52833">
    <property type="entry name" value="Thioredoxin-like"/>
    <property type="match status" value="1"/>
</dbReference>
<organism evidence="2 3">
    <name type="scientific">Amycolatopsis rubida</name>
    <dbReference type="NCBI Taxonomy" id="112413"/>
    <lineage>
        <taxon>Bacteria</taxon>
        <taxon>Bacillati</taxon>
        <taxon>Actinomycetota</taxon>
        <taxon>Actinomycetes</taxon>
        <taxon>Pseudonocardiales</taxon>
        <taxon>Pseudonocardiaceae</taxon>
        <taxon>Amycolatopsis</taxon>
    </lineage>
</organism>
<dbReference type="InterPro" id="IPR013766">
    <property type="entry name" value="Thioredoxin_domain"/>
</dbReference>
<evidence type="ECO:0000313" key="2">
    <source>
        <dbReference type="EMBL" id="SFO27672.1"/>
    </source>
</evidence>
<dbReference type="InterPro" id="IPR036249">
    <property type="entry name" value="Thioredoxin-like_sf"/>
</dbReference>
<dbReference type="PROSITE" id="PS51352">
    <property type="entry name" value="THIOREDOXIN_2"/>
    <property type="match status" value="1"/>
</dbReference>
<dbReference type="Pfam" id="PF00085">
    <property type="entry name" value="Thioredoxin"/>
    <property type="match status" value="1"/>
</dbReference>
<dbReference type="RefSeq" id="WP_093572451.1">
    <property type="nucleotide sequence ID" value="NZ_FOWC01000001.1"/>
</dbReference>